<evidence type="ECO:0000313" key="1">
    <source>
        <dbReference type="EMBL" id="VAW12823.1"/>
    </source>
</evidence>
<name>A0A3B0T9S8_9ZZZZ</name>
<proteinExistence type="predicted"/>
<organism evidence="1">
    <name type="scientific">hydrothermal vent metagenome</name>
    <dbReference type="NCBI Taxonomy" id="652676"/>
    <lineage>
        <taxon>unclassified sequences</taxon>
        <taxon>metagenomes</taxon>
        <taxon>ecological metagenomes</taxon>
    </lineage>
</organism>
<accession>A0A3B0T9S8</accession>
<reference evidence="1" key="1">
    <citation type="submission" date="2018-06" db="EMBL/GenBank/DDBJ databases">
        <authorList>
            <person name="Zhirakovskaya E."/>
        </authorList>
    </citation>
    <scope>NUCLEOTIDE SEQUENCE</scope>
</reference>
<protein>
    <submittedName>
        <fullName evidence="1">Uncharacterized protein</fullName>
    </submittedName>
</protein>
<gene>
    <name evidence="1" type="ORF">MNBD_BACTEROID03-1111</name>
</gene>
<sequence length="31" mass="3624">MSPGIFARAFFMKPSHSLEDSKITEQRIENR</sequence>
<dbReference type="EMBL" id="UOEL01000095">
    <property type="protein sequence ID" value="VAW12823.1"/>
    <property type="molecule type" value="Genomic_DNA"/>
</dbReference>
<dbReference type="AlphaFoldDB" id="A0A3B0T9S8"/>